<dbReference type="InterPro" id="IPR047923">
    <property type="entry name" value="ArpA-like"/>
</dbReference>
<dbReference type="EMBL" id="BAABJV010000019">
    <property type="protein sequence ID" value="GAA4792638.1"/>
    <property type="molecule type" value="Genomic_DNA"/>
</dbReference>
<dbReference type="SUPFAM" id="SSF48498">
    <property type="entry name" value="Tetracyclin repressor-like, C-terminal domain"/>
    <property type="match status" value="1"/>
</dbReference>
<dbReference type="PROSITE" id="PS01081">
    <property type="entry name" value="HTH_TETR_1"/>
    <property type="match status" value="1"/>
</dbReference>
<reference evidence="8" key="1">
    <citation type="journal article" date="2019" name="Int. J. Syst. Evol. Microbiol.">
        <title>The Global Catalogue of Microorganisms (GCM) 10K type strain sequencing project: providing services to taxonomists for standard genome sequencing and annotation.</title>
        <authorList>
            <consortium name="The Broad Institute Genomics Platform"/>
            <consortium name="The Broad Institute Genome Sequencing Center for Infectious Disease"/>
            <person name="Wu L."/>
            <person name="Ma J."/>
        </authorList>
    </citation>
    <scope>NUCLEOTIDE SEQUENCE [LARGE SCALE GENOMIC DNA]</scope>
    <source>
        <strain evidence="8">JCM 18324</strain>
    </source>
</reference>
<dbReference type="InterPro" id="IPR023772">
    <property type="entry name" value="DNA-bd_HTH_TetR-type_CS"/>
</dbReference>
<dbReference type="PANTHER" id="PTHR30055:SF234">
    <property type="entry name" value="HTH-TYPE TRANSCRIPTIONAL REGULATOR BETI"/>
    <property type="match status" value="1"/>
</dbReference>
<dbReference type="Proteomes" id="UP001501147">
    <property type="component" value="Unassembled WGS sequence"/>
</dbReference>
<evidence type="ECO:0000259" key="6">
    <source>
        <dbReference type="PROSITE" id="PS50977"/>
    </source>
</evidence>
<feature type="domain" description="HTH tetR-type" evidence="6">
    <location>
        <begin position="8"/>
        <end position="68"/>
    </location>
</feature>
<evidence type="ECO:0000313" key="8">
    <source>
        <dbReference type="Proteomes" id="UP001501147"/>
    </source>
</evidence>
<dbReference type="Gene3D" id="1.10.357.10">
    <property type="entry name" value="Tetracycline Repressor, domain 2"/>
    <property type="match status" value="1"/>
</dbReference>
<keyword evidence="2 4" id="KW-0238">DNA-binding</keyword>
<dbReference type="NCBIfam" id="NF041196">
    <property type="entry name" value="ScbR_bind_reg"/>
    <property type="match status" value="1"/>
</dbReference>
<accession>A0ABP9BDH0</accession>
<dbReference type="Pfam" id="PF00440">
    <property type="entry name" value="TetR_N"/>
    <property type="match status" value="1"/>
</dbReference>
<dbReference type="InterPro" id="IPR050109">
    <property type="entry name" value="HTH-type_TetR-like_transc_reg"/>
</dbReference>
<organism evidence="7 8">
    <name type="scientific">Streptomyces sanyensis</name>
    <dbReference type="NCBI Taxonomy" id="568869"/>
    <lineage>
        <taxon>Bacteria</taxon>
        <taxon>Bacillati</taxon>
        <taxon>Actinomycetota</taxon>
        <taxon>Actinomycetes</taxon>
        <taxon>Kitasatosporales</taxon>
        <taxon>Streptomycetaceae</taxon>
        <taxon>Streptomyces</taxon>
    </lineage>
</organism>
<comment type="caution">
    <text evidence="7">The sequence shown here is derived from an EMBL/GenBank/DDBJ whole genome shotgun (WGS) entry which is preliminary data.</text>
</comment>
<keyword evidence="1" id="KW-0805">Transcription regulation</keyword>
<evidence type="ECO:0000256" key="3">
    <source>
        <dbReference type="ARBA" id="ARBA00023163"/>
    </source>
</evidence>
<dbReference type="SUPFAM" id="SSF46689">
    <property type="entry name" value="Homeodomain-like"/>
    <property type="match status" value="1"/>
</dbReference>
<feature type="DNA-binding region" description="H-T-H motif" evidence="4">
    <location>
        <begin position="31"/>
        <end position="50"/>
    </location>
</feature>
<name>A0ABP9BDH0_9ACTN</name>
<proteinExistence type="predicted"/>
<evidence type="ECO:0000256" key="4">
    <source>
        <dbReference type="PROSITE-ProRule" id="PRU00335"/>
    </source>
</evidence>
<dbReference type="RefSeq" id="WP_345615795.1">
    <property type="nucleotide sequence ID" value="NZ_BAABJV010000019.1"/>
</dbReference>
<sequence>MAEQVRAIRTRRTILLSAAKVFEENGYQAATIAQILSEAGVTKGALYFHFRSKEDLAQGVLTEQDQQLAVPEHPVKVQEVVDSMMVHAYRLQTDPMVRAGVRLTMDQQAKGLDRSGPFLRWAEVGRTLLRRAQAQGELLPHVDPSETADVVVASFAGIQSMSQAVCDYRDLTGRVGALMRHVLPGVVVPSVLASLDLSEGRGAAVHARALERAGGAERPAEGRSPADAR</sequence>
<dbReference type="InterPro" id="IPR001647">
    <property type="entry name" value="HTH_TetR"/>
</dbReference>
<protein>
    <submittedName>
        <fullName evidence="7">ScbR family autoregulator-binding transcription factor</fullName>
    </submittedName>
</protein>
<gene>
    <name evidence="7" type="ORF">GCM10023329_50910</name>
</gene>
<feature type="region of interest" description="Disordered" evidence="5">
    <location>
        <begin position="210"/>
        <end position="229"/>
    </location>
</feature>
<evidence type="ECO:0000256" key="2">
    <source>
        <dbReference type="ARBA" id="ARBA00023125"/>
    </source>
</evidence>
<dbReference type="PROSITE" id="PS50977">
    <property type="entry name" value="HTH_TETR_2"/>
    <property type="match status" value="1"/>
</dbReference>
<dbReference type="InterPro" id="IPR009057">
    <property type="entry name" value="Homeodomain-like_sf"/>
</dbReference>
<evidence type="ECO:0000256" key="5">
    <source>
        <dbReference type="SAM" id="MobiDB-lite"/>
    </source>
</evidence>
<dbReference type="PRINTS" id="PR00455">
    <property type="entry name" value="HTHTETR"/>
</dbReference>
<keyword evidence="8" id="KW-1185">Reference proteome</keyword>
<dbReference type="InterPro" id="IPR036271">
    <property type="entry name" value="Tet_transcr_reg_TetR-rel_C_sf"/>
</dbReference>
<evidence type="ECO:0000313" key="7">
    <source>
        <dbReference type="EMBL" id="GAA4792638.1"/>
    </source>
</evidence>
<keyword evidence="3" id="KW-0804">Transcription</keyword>
<dbReference type="PANTHER" id="PTHR30055">
    <property type="entry name" value="HTH-TYPE TRANSCRIPTIONAL REGULATOR RUTR"/>
    <property type="match status" value="1"/>
</dbReference>
<evidence type="ECO:0000256" key="1">
    <source>
        <dbReference type="ARBA" id="ARBA00023015"/>
    </source>
</evidence>